<sequence length="45" mass="5182">MRLIKEEKGRDSLDGNYEKKTTKFSLLLLKVPEVVRPVALLILRA</sequence>
<keyword evidence="2" id="KW-1185">Reference proteome</keyword>
<accession>F3QJY5</accession>
<protein>
    <submittedName>
        <fullName evidence="1">Uncharacterized protein</fullName>
    </submittedName>
</protein>
<name>F3QJY5_9BURK</name>
<dbReference type="AlphaFoldDB" id="F3QJY5"/>
<dbReference type="Proteomes" id="UP000005156">
    <property type="component" value="Unassembled WGS sequence"/>
</dbReference>
<evidence type="ECO:0000313" key="1">
    <source>
        <dbReference type="EMBL" id="EGG55048.1"/>
    </source>
</evidence>
<dbReference type="HOGENOM" id="CLU_3203028_0_0_4"/>
<comment type="caution">
    <text evidence="1">The sequence shown here is derived from an EMBL/GenBank/DDBJ whole genome shotgun (WGS) entry which is preliminary data.</text>
</comment>
<proteinExistence type="predicted"/>
<organism evidence="1 2">
    <name type="scientific">Parasutterella excrementihominis YIT 11859</name>
    <dbReference type="NCBI Taxonomy" id="762966"/>
    <lineage>
        <taxon>Bacteria</taxon>
        <taxon>Pseudomonadati</taxon>
        <taxon>Pseudomonadota</taxon>
        <taxon>Betaproteobacteria</taxon>
        <taxon>Burkholderiales</taxon>
        <taxon>Sutterellaceae</taxon>
        <taxon>Parasutterella</taxon>
    </lineage>
</organism>
<reference evidence="1 2" key="1">
    <citation type="submission" date="2011-02" db="EMBL/GenBank/DDBJ databases">
        <authorList>
            <person name="Weinstock G."/>
            <person name="Sodergren E."/>
            <person name="Clifton S."/>
            <person name="Fulton L."/>
            <person name="Fulton B."/>
            <person name="Courtney L."/>
            <person name="Fronick C."/>
            <person name="Harrison M."/>
            <person name="Strong C."/>
            <person name="Farmer C."/>
            <person name="Delahaunty K."/>
            <person name="Markovic C."/>
            <person name="Hall O."/>
            <person name="Minx P."/>
            <person name="Tomlinson C."/>
            <person name="Mitreva M."/>
            <person name="Hou S."/>
            <person name="Chen J."/>
            <person name="Wollam A."/>
            <person name="Pepin K.H."/>
            <person name="Johnson M."/>
            <person name="Bhonagiri V."/>
            <person name="Zhang X."/>
            <person name="Suruliraj S."/>
            <person name="Warren W."/>
            <person name="Chinwalla A."/>
            <person name="Mardis E.R."/>
            <person name="Wilson R.K."/>
        </authorList>
    </citation>
    <scope>NUCLEOTIDE SEQUENCE [LARGE SCALE GENOMIC DNA]</scope>
    <source>
        <strain evidence="1 2">YIT 11859</strain>
    </source>
</reference>
<dbReference type="EMBL" id="AFBP01000032">
    <property type="protein sequence ID" value="EGG55048.1"/>
    <property type="molecule type" value="Genomic_DNA"/>
</dbReference>
<gene>
    <name evidence="1" type="ORF">HMPREF9439_01252</name>
</gene>
<evidence type="ECO:0000313" key="2">
    <source>
        <dbReference type="Proteomes" id="UP000005156"/>
    </source>
</evidence>